<dbReference type="InterPro" id="IPR010920">
    <property type="entry name" value="LSM_dom_sf"/>
</dbReference>
<dbReference type="GO" id="GO:0005687">
    <property type="term" value="C:U4 snRNP"/>
    <property type="evidence" value="ECO:0007669"/>
    <property type="project" value="UniProtKB-UniRule"/>
</dbReference>
<dbReference type="RefSeq" id="XP_025364745.1">
    <property type="nucleotide sequence ID" value="XM_025509660.1"/>
</dbReference>
<comment type="function">
    <text evidence="11">Involved in pre-mRNA splicing. Binds and is required for the stability of snRNA U1, U2, U4 and U5 which contain a highly conserved structural motif called the Sm binding site. Involved in cap modification.</text>
</comment>
<evidence type="ECO:0000256" key="11">
    <source>
        <dbReference type="RuleBase" id="RU365053"/>
    </source>
</evidence>
<keyword evidence="5 11" id="KW-0507">mRNA processing</keyword>
<reference evidence="13 14" key="1">
    <citation type="journal article" date="2018" name="Mol. Biol. Evol.">
        <title>Broad Genomic Sampling Reveals a Smut Pathogenic Ancestry of the Fungal Clade Ustilaginomycotina.</title>
        <authorList>
            <person name="Kijpornyongpan T."/>
            <person name="Mondo S.J."/>
            <person name="Barry K."/>
            <person name="Sandor L."/>
            <person name="Lee J."/>
            <person name="Lipzen A."/>
            <person name="Pangilinan J."/>
            <person name="LaButti K."/>
            <person name="Hainaut M."/>
            <person name="Henrissat B."/>
            <person name="Grigoriev I.V."/>
            <person name="Spatafora J.W."/>
            <person name="Aime M.C."/>
        </authorList>
    </citation>
    <scope>NUCLEOTIDE SEQUENCE [LARGE SCALE GENOMIC DNA]</scope>
    <source>
        <strain evidence="13 14">MCA 5214</strain>
    </source>
</reference>
<organism evidence="13 14">
    <name type="scientific">Jaminaea rosea</name>
    <dbReference type="NCBI Taxonomy" id="1569628"/>
    <lineage>
        <taxon>Eukaryota</taxon>
        <taxon>Fungi</taxon>
        <taxon>Dikarya</taxon>
        <taxon>Basidiomycota</taxon>
        <taxon>Ustilaginomycotina</taxon>
        <taxon>Exobasidiomycetes</taxon>
        <taxon>Microstromatales</taxon>
        <taxon>Microstromatales incertae sedis</taxon>
        <taxon>Jaminaea</taxon>
    </lineage>
</organism>
<keyword evidence="10 11" id="KW-0687">Ribonucleoprotein</keyword>
<dbReference type="EMBL" id="KZ819662">
    <property type="protein sequence ID" value="PWN30133.1"/>
    <property type="molecule type" value="Genomic_DNA"/>
</dbReference>
<dbReference type="GO" id="GO:0005682">
    <property type="term" value="C:U5 snRNP"/>
    <property type="evidence" value="ECO:0007669"/>
    <property type="project" value="UniProtKB-UniRule"/>
</dbReference>
<dbReference type="Pfam" id="PF01423">
    <property type="entry name" value="LSM"/>
    <property type="match status" value="1"/>
</dbReference>
<dbReference type="GO" id="GO:0005737">
    <property type="term" value="C:cytoplasm"/>
    <property type="evidence" value="ECO:0007669"/>
    <property type="project" value="UniProtKB-SubCell"/>
</dbReference>
<evidence type="ECO:0000313" key="13">
    <source>
        <dbReference type="EMBL" id="PWN30133.1"/>
    </source>
</evidence>
<sequence length="97" mass="11184">MSSKQQKLMVQPITVLFRYLQQQTRVSLWLYDNLETRIEGRIVGFDEFMNVVISEAEEVYTEKCRRNEGAGKIPGARKDLGRILLKGDNITLIQPVV</sequence>
<keyword evidence="4" id="KW-0963">Cytoplasm</keyword>
<dbReference type="Gene3D" id="2.30.30.100">
    <property type="match status" value="1"/>
</dbReference>
<gene>
    <name evidence="13" type="ORF">BDZ90DRAFT_5389</name>
</gene>
<dbReference type="Proteomes" id="UP000245884">
    <property type="component" value="Unassembled WGS sequence"/>
</dbReference>
<dbReference type="GeneID" id="37031483"/>
<keyword evidence="14" id="KW-1185">Reference proteome</keyword>
<protein>
    <recommendedName>
        <fullName evidence="11">Small nuclear ribonucleoprotein E</fullName>
        <shortName evidence="11">snRNP-E</shortName>
    </recommendedName>
    <alternativeName>
        <fullName evidence="11">Sm protein E</fullName>
    </alternativeName>
</protein>
<dbReference type="GO" id="GO:0005686">
    <property type="term" value="C:U2 snRNP"/>
    <property type="evidence" value="ECO:0007669"/>
    <property type="project" value="UniProtKB-UniRule"/>
</dbReference>
<dbReference type="InterPro" id="IPR027078">
    <property type="entry name" value="snRNP-E"/>
</dbReference>
<dbReference type="PANTHER" id="PTHR11193">
    <property type="entry name" value="SMALL NUCLEAR RIBONUCLEOPROTEIN E"/>
    <property type="match status" value="1"/>
</dbReference>
<dbReference type="STRING" id="1569628.A0A316V1S5"/>
<evidence type="ECO:0000256" key="10">
    <source>
        <dbReference type="ARBA" id="ARBA00023274"/>
    </source>
</evidence>
<dbReference type="GO" id="GO:0003723">
    <property type="term" value="F:RNA binding"/>
    <property type="evidence" value="ECO:0007669"/>
    <property type="project" value="UniProtKB-KW"/>
</dbReference>
<evidence type="ECO:0000256" key="7">
    <source>
        <dbReference type="ARBA" id="ARBA00022884"/>
    </source>
</evidence>
<dbReference type="InterPro" id="IPR047575">
    <property type="entry name" value="Sm"/>
</dbReference>
<dbReference type="SMART" id="SM00651">
    <property type="entry name" value="Sm"/>
    <property type="match status" value="1"/>
</dbReference>
<dbReference type="GO" id="GO:0005681">
    <property type="term" value="C:spliceosomal complex"/>
    <property type="evidence" value="ECO:0007669"/>
    <property type="project" value="UniProtKB-KW"/>
</dbReference>
<keyword evidence="6 11" id="KW-0747">Spliceosome</keyword>
<evidence type="ECO:0000256" key="1">
    <source>
        <dbReference type="ARBA" id="ARBA00004123"/>
    </source>
</evidence>
<dbReference type="OrthoDB" id="429711at2759"/>
<evidence type="ECO:0000256" key="2">
    <source>
        <dbReference type="ARBA" id="ARBA00004496"/>
    </source>
</evidence>
<dbReference type="GO" id="GO:0046540">
    <property type="term" value="C:U4/U6 x U5 tri-snRNP complex"/>
    <property type="evidence" value="ECO:0007669"/>
    <property type="project" value="UniProtKB-UniRule"/>
</dbReference>
<evidence type="ECO:0000313" key="14">
    <source>
        <dbReference type="Proteomes" id="UP000245884"/>
    </source>
</evidence>
<feature type="domain" description="Sm" evidence="12">
    <location>
        <begin position="13"/>
        <end position="97"/>
    </location>
</feature>
<dbReference type="GO" id="GO:0005685">
    <property type="term" value="C:U1 snRNP"/>
    <property type="evidence" value="ECO:0007669"/>
    <property type="project" value="UniProtKB-UniRule"/>
</dbReference>
<comment type="subcellular location">
    <subcellularLocation>
        <location evidence="2">Cytoplasm</location>
    </subcellularLocation>
    <subcellularLocation>
        <location evidence="1 11">Nucleus</location>
    </subcellularLocation>
</comment>
<dbReference type="CDD" id="cd01718">
    <property type="entry name" value="Sm_E"/>
    <property type="match status" value="1"/>
</dbReference>
<dbReference type="SUPFAM" id="SSF50182">
    <property type="entry name" value="Sm-like ribonucleoproteins"/>
    <property type="match status" value="1"/>
</dbReference>
<name>A0A316V1S5_9BASI</name>
<evidence type="ECO:0000256" key="5">
    <source>
        <dbReference type="ARBA" id="ARBA00022664"/>
    </source>
</evidence>
<evidence type="ECO:0000256" key="4">
    <source>
        <dbReference type="ARBA" id="ARBA00022490"/>
    </source>
</evidence>
<evidence type="ECO:0000256" key="6">
    <source>
        <dbReference type="ARBA" id="ARBA00022728"/>
    </source>
</evidence>
<comment type="similarity">
    <text evidence="3 11">Belongs to the snRNP Sm proteins family.</text>
</comment>
<evidence type="ECO:0000256" key="8">
    <source>
        <dbReference type="ARBA" id="ARBA00023187"/>
    </source>
</evidence>
<proteinExistence type="inferred from homology"/>
<dbReference type="GO" id="GO:0000387">
    <property type="term" value="P:spliceosomal snRNP assembly"/>
    <property type="evidence" value="ECO:0007669"/>
    <property type="project" value="UniProtKB-UniRule"/>
</dbReference>
<dbReference type="AlphaFoldDB" id="A0A316V1S5"/>
<keyword evidence="8 11" id="KW-0508">mRNA splicing</keyword>
<evidence type="ECO:0000256" key="9">
    <source>
        <dbReference type="ARBA" id="ARBA00023242"/>
    </source>
</evidence>
<dbReference type="PROSITE" id="PS52002">
    <property type="entry name" value="SM"/>
    <property type="match status" value="1"/>
</dbReference>
<keyword evidence="9 11" id="KW-0539">Nucleus</keyword>
<accession>A0A316V1S5</accession>
<evidence type="ECO:0000259" key="12">
    <source>
        <dbReference type="PROSITE" id="PS52002"/>
    </source>
</evidence>
<dbReference type="InterPro" id="IPR001163">
    <property type="entry name" value="Sm_dom_euk/arc"/>
</dbReference>
<evidence type="ECO:0000256" key="3">
    <source>
        <dbReference type="ARBA" id="ARBA00006850"/>
    </source>
</evidence>
<keyword evidence="7 11" id="KW-0694">RNA-binding</keyword>